<keyword evidence="5" id="KW-1185">Reference proteome</keyword>
<dbReference type="NCBIfam" id="TIGR00377">
    <property type="entry name" value="ant_ant_sig"/>
    <property type="match status" value="1"/>
</dbReference>
<sequence>MDLQMKIIRPQGILNSKSGSQLLAEIDELIGSDVKTILIDFQDVNFMDSSGFSTLLIMLKTLKKHNMRLVLCSINEQIRMVFEMTNSSQIFEVLPNPTSFISTYNQEEVENGVMG</sequence>
<dbReference type="SUPFAM" id="SSF52091">
    <property type="entry name" value="SpoIIaa-like"/>
    <property type="match status" value="1"/>
</dbReference>
<proteinExistence type="inferred from homology"/>
<organism evidence="4 5">
    <name type="scientific">Richelia sinica FACHB-800</name>
    <dbReference type="NCBI Taxonomy" id="1357546"/>
    <lineage>
        <taxon>Bacteria</taxon>
        <taxon>Bacillati</taxon>
        <taxon>Cyanobacteriota</taxon>
        <taxon>Cyanophyceae</taxon>
        <taxon>Nostocales</taxon>
        <taxon>Nostocaceae</taxon>
        <taxon>Richelia</taxon>
    </lineage>
</organism>
<evidence type="ECO:0000256" key="2">
    <source>
        <dbReference type="RuleBase" id="RU003749"/>
    </source>
</evidence>
<evidence type="ECO:0000313" key="4">
    <source>
        <dbReference type="EMBL" id="QXE23305.1"/>
    </source>
</evidence>
<dbReference type="Pfam" id="PF01740">
    <property type="entry name" value="STAS"/>
    <property type="match status" value="1"/>
</dbReference>
<dbReference type="GO" id="GO:0043856">
    <property type="term" value="F:anti-sigma factor antagonist activity"/>
    <property type="evidence" value="ECO:0007669"/>
    <property type="project" value="InterPro"/>
</dbReference>
<dbReference type="PANTHER" id="PTHR33495">
    <property type="entry name" value="ANTI-SIGMA FACTOR ANTAGONIST TM_1081-RELATED-RELATED"/>
    <property type="match status" value="1"/>
</dbReference>
<dbReference type="Gene3D" id="3.30.750.24">
    <property type="entry name" value="STAS domain"/>
    <property type="match status" value="1"/>
</dbReference>
<protein>
    <recommendedName>
        <fullName evidence="2">Anti-sigma factor antagonist</fullName>
    </recommendedName>
</protein>
<dbReference type="EMBL" id="CP021056">
    <property type="protein sequence ID" value="QXE23305.1"/>
    <property type="molecule type" value="Genomic_DNA"/>
</dbReference>
<evidence type="ECO:0000313" key="5">
    <source>
        <dbReference type="Proteomes" id="UP000683511"/>
    </source>
</evidence>
<name>A0A975T754_9NOST</name>
<dbReference type="PROSITE" id="PS50801">
    <property type="entry name" value="STAS"/>
    <property type="match status" value="1"/>
</dbReference>
<dbReference type="PANTHER" id="PTHR33495:SF2">
    <property type="entry name" value="ANTI-SIGMA FACTOR ANTAGONIST TM_1081-RELATED"/>
    <property type="match status" value="1"/>
</dbReference>
<reference evidence="4" key="1">
    <citation type="submission" date="2017-04" db="EMBL/GenBank/DDBJ databases">
        <title>Genome deletions in a multicellular cyanobacterial endosymbiont for morphological adaptation in marine diatoms.</title>
        <authorList>
            <person name="Wang Y."/>
            <person name="Gao H."/>
            <person name="Li R."/>
            <person name="Xu X."/>
        </authorList>
    </citation>
    <scope>NUCLEOTIDE SEQUENCE</scope>
    <source>
        <strain evidence="4">FACHB 800</strain>
    </source>
</reference>
<comment type="similarity">
    <text evidence="1 2">Belongs to the anti-sigma-factor antagonist family.</text>
</comment>
<dbReference type="Proteomes" id="UP000683511">
    <property type="component" value="Chromosome"/>
</dbReference>
<dbReference type="InterPro" id="IPR003658">
    <property type="entry name" value="Anti-sigma_ant"/>
</dbReference>
<dbReference type="InterPro" id="IPR036513">
    <property type="entry name" value="STAS_dom_sf"/>
</dbReference>
<dbReference type="InterPro" id="IPR002645">
    <property type="entry name" value="STAS_dom"/>
</dbReference>
<dbReference type="AlphaFoldDB" id="A0A975T754"/>
<dbReference type="RefSeq" id="WP_190606347.1">
    <property type="nucleotide sequence ID" value="NZ_CP021056.1"/>
</dbReference>
<dbReference type="KEGG" id="rsin:B6N60_01995"/>
<accession>A0A975T754</accession>
<dbReference type="CDD" id="cd07043">
    <property type="entry name" value="STAS_anti-anti-sigma_factors"/>
    <property type="match status" value="1"/>
</dbReference>
<evidence type="ECO:0000259" key="3">
    <source>
        <dbReference type="PROSITE" id="PS50801"/>
    </source>
</evidence>
<gene>
    <name evidence="4" type="ORF">B6N60_01995</name>
</gene>
<feature type="domain" description="STAS" evidence="3">
    <location>
        <begin position="1"/>
        <end position="86"/>
    </location>
</feature>
<evidence type="ECO:0000256" key="1">
    <source>
        <dbReference type="ARBA" id="ARBA00009013"/>
    </source>
</evidence>